<reference evidence="4 5" key="1">
    <citation type="submission" date="2024-02" db="EMBL/GenBank/DDBJ databases">
        <authorList>
            <person name="Chen Y."/>
            <person name="Shah S."/>
            <person name="Dougan E. K."/>
            <person name="Thang M."/>
            <person name="Chan C."/>
        </authorList>
    </citation>
    <scope>NUCLEOTIDE SEQUENCE [LARGE SCALE GENOMIC DNA]</scope>
</reference>
<feature type="compositionally biased region" description="Polar residues" evidence="3">
    <location>
        <begin position="1107"/>
        <end position="1121"/>
    </location>
</feature>
<accession>A0ABP0LG94</accession>
<dbReference type="InterPro" id="IPR001525">
    <property type="entry name" value="C5_MeTfrase"/>
</dbReference>
<keyword evidence="2" id="KW-0808">Transferase</keyword>
<feature type="region of interest" description="Disordered" evidence="3">
    <location>
        <begin position="1088"/>
        <end position="1122"/>
    </location>
</feature>
<dbReference type="Pfam" id="PF00145">
    <property type="entry name" value="DNA_methylase"/>
    <property type="match status" value="1"/>
</dbReference>
<sequence>MKDALTKLGYQVEAIIANAAHFGLPQQRNRAWLMCTLKSEAANSGEVVKDVRLFQCKPFSLSSCLLEGGGPLEPKPKARKTNHPGSSQKEPRWKEGLDEQCDILGKEKVHKRIKQIRPMVPTLTERELSILACSMEEIYQKKKEMAALQGVGPRAWTKYQMADVPSRLMRDFIGNGFAIPVNLACLVSLLANWTPEKVAANLKSNPLASMEDVCKVRLCLKDWINDLYDMRHGLPESEKRAWPVEMGGSFQTIVQRAWSDMDTLLNDSLKLLKCVGLVDDSADLSHMEKWLKMKERERGLREKSYSFQKGEILGMRVDHLEADEDDYTGSLYFDDGGMRGLSAAVCWIGLTYRCTREPAEELRHPSLKQLVSSLLCLPSIHKTQTNDPAMAMVQRIIKQNVDAKKLPVSSFEWSQILSKIAKNVSVADAIKLYNNAPEERSGSGSLWIDGKKTWAIKHWLEQTGEGALEEVCISLRDMPFQFGPWGEVLAQYKFLFVGSVVNLNSSQATEAHPAYDEPTVTVDWSLKLSAEAQANLFHRIRLHFDQSTCIVDDVKEKRKYRQSEEDLLMVRNVLALWDQIRDFCSPRLTSFTEMDRALRTNNHKDADLREIIEQRPFQFALSMLPCARAEALKQVKEQEQHATMEVDRQRLEVREARWKFFQTALAKDQAVLQQLKAAPAKLKALRHRKIMQWKHQEAEKGEKIVQNYMSTYLRCELVERMEHAQLQVNEFRALVAGKCECNIMDIHMVSLVDLNVPFAKAKENLDELCKMVQFINDISPATHCAVIEIPQMAKKSSKRGICDEEADLQQKLWGLRQVCDDRWFLPFDLQPSAENNSKGKRFQQGRLAVNKDAEDKNIWLLHSELGTAGRPLSEDRVLMPLSRELVLPEALGADDGIRVAERQRPSPETVCTQKGKDRWRVLLRSLCTMNGYDLTNKPIIILNWTGYVEDAGCAAFDLRLKDEKLPGGFQTGNLFYHSISWLCKDQFGAARLLRDVADGWVAEKFQHCGQKFSREEPVLSQAEINNIPGAAAHLGGLDSIQFTMLERVQDRMMIKNDEHIYWTSQLGQYADDYQKLWDHHLDIIGGDSASASEPAATPAGASEASEVPNQPSENANGSQAFETVESVEKLTEQCGGLAHRTASEVSGVEILMMKDESFWLVAPTGNKTVPRHSQIGGFGTGQYLPTANEEPGLEFNLTDDSAIVQLDMSTFRTDGSGISTMSLYKMLLLAEQEKNITSLSVSWLKVTRKADAAVEAGTDGFEISIKQAMKFCKAKDPRTAAEDSRVNCKNIFGQKMNAVTSSKIVAKCFRFRFERVGGTFKVQKPYLICTTGVCLEKGKPLKISA</sequence>
<dbReference type="InterPro" id="IPR029063">
    <property type="entry name" value="SAM-dependent_MTases_sf"/>
</dbReference>
<dbReference type="Proteomes" id="UP001642484">
    <property type="component" value="Unassembled WGS sequence"/>
</dbReference>
<keyword evidence="5" id="KW-1185">Reference proteome</keyword>
<evidence type="ECO:0000256" key="3">
    <source>
        <dbReference type="SAM" id="MobiDB-lite"/>
    </source>
</evidence>
<comment type="caution">
    <text evidence="4">The sequence shown here is derived from an EMBL/GenBank/DDBJ whole genome shotgun (WGS) entry which is preliminary data.</text>
</comment>
<feature type="compositionally biased region" description="Low complexity" evidence="3">
    <location>
        <begin position="1088"/>
        <end position="1106"/>
    </location>
</feature>
<evidence type="ECO:0008006" key="6">
    <source>
        <dbReference type="Google" id="ProtNLM"/>
    </source>
</evidence>
<organism evidence="4 5">
    <name type="scientific">Durusdinium trenchii</name>
    <dbReference type="NCBI Taxonomy" id="1381693"/>
    <lineage>
        <taxon>Eukaryota</taxon>
        <taxon>Sar</taxon>
        <taxon>Alveolata</taxon>
        <taxon>Dinophyceae</taxon>
        <taxon>Suessiales</taxon>
        <taxon>Symbiodiniaceae</taxon>
        <taxon>Durusdinium</taxon>
    </lineage>
</organism>
<dbReference type="Gene3D" id="3.40.50.150">
    <property type="entry name" value="Vaccinia Virus protein VP39"/>
    <property type="match status" value="1"/>
</dbReference>
<evidence type="ECO:0000256" key="2">
    <source>
        <dbReference type="ARBA" id="ARBA00022679"/>
    </source>
</evidence>
<evidence type="ECO:0000256" key="1">
    <source>
        <dbReference type="ARBA" id="ARBA00022603"/>
    </source>
</evidence>
<dbReference type="EMBL" id="CAXAMN010012337">
    <property type="protein sequence ID" value="CAK9038003.1"/>
    <property type="molecule type" value="Genomic_DNA"/>
</dbReference>
<evidence type="ECO:0000313" key="5">
    <source>
        <dbReference type="Proteomes" id="UP001642484"/>
    </source>
</evidence>
<protein>
    <recommendedName>
        <fullName evidence="6">DNA (cytosine-5-)-methyltransferase</fullName>
    </recommendedName>
</protein>
<dbReference type="SUPFAM" id="SSF53335">
    <property type="entry name" value="S-adenosyl-L-methionine-dependent methyltransferases"/>
    <property type="match status" value="2"/>
</dbReference>
<gene>
    <name evidence="4" type="ORF">CCMP2556_LOCUS20883</name>
</gene>
<name>A0ABP0LG94_9DINO</name>
<feature type="region of interest" description="Disordered" evidence="3">
    <location>
        <begin position="70"/>
        <end position="93"/>
    </location>
</feature>
<evidence type="ECO:0000313" key="4">
    <source>
        <dbReference type="EMBL" id="CAK9038003.1"/>
    </source>
</evidence>
<keyword evidence="1" id="KW-0489">Methyltransferase</keyword>
<proteinExistence type="predicted"/>